<dbReference type="PROSITE" id="PS50043">
    <property type="entry name" value="HTH_LUXR_2"/>
    <property type="match status" value="1"/>
</dbReference>
<evidence type="ECO:0000256" key="4">
    <source>
        <dbReference type="SAM" id="Phobius"/>
    </source>
</evidence>
<feature type="transmembrane region" description="Helical" evidence="4">
    <location>
        <begin position="92"/>
        <end position="111"/>
    </location>
</feature>
<evidence type="ECO:0000256" key="3">
    <source>
        <dbReference type="ARBA" id="ARBA00023163"/>
    </source>
</evidence>
<dbReference type="GO" id="GO:0003677">
    <property type="term" value="F:DNA binding"/>
    <property type="evidence" value="ECO:0007669"/>
    <property type="project" value="UniProtKB-KW"/>
</dbReference>
<dbReference type="Pfam" id="PF00196">
    <property type="entry name" value="GerE"/>
    <property type="match status" value="1"/>
</dbReference>
<comment type="caution">
    <text evidence="6">The sequence shown here is derived from an EMBL/GenBank/DDBJ whole genome shotgun (WGS) entry which is preliminary data.</text>
</comment>
<feature type="domain" description="HTH luxR-type" evidence="5">
    <location>
        <begin position="471"/>
        <end position="536"/>
    </location>
</feature>
<feature type="transmembrane region" description="Helical" evidence="4">
    <location>
        <begin position="371"/>
        <end position="395"/>
    </location>
</feature>
<dbReference type="PRINTS" id="PR00038">
    <property type="entry name" value="HTHLUXR"/>
</dbReference>
<keyword evidence="2" id="KW-0238">DNA-binding</keyword>
<keyword evidence="4" id="KW-1133">Transmembrane helix</keyword>
<dbReference type="PANTHER" id="PTHR44688:SF16">
    <property type="entry name" value="DNA-BINDING TRANSCRIPTIONAL ACTIVATOR DEVR_DOSR"/>
    <property type="match status" value="1"/>
</dbReference>
<dbReference type="CDD" id="cd06170">
    <property type="entry name" value="LuxR_C_like"/>
    <property type="match status" value="1"/>
</dbReference>
<reference evidence="6" key="1">
    <citation type="submission" date="2018-08" db="EMBL/GenBank/DDBJ databases">
        <title>Murine metabolic-syndrome-specific gut microbial biobank.</title>
        <authorList>
            <person name="Liu C."/>
        </authorList>
    </citation>
    <scope>NUCLEOTIDE SEQUENCE [LARGE SCALE GENOMIC DNA]</scope>
    <source>
        <strain evidence="6">Z82</strain>
    </source>
</reference>
<proteinExistence type="predicted"/>
<feature type="transmembrane region" description="Helical" evidence="4">
    <location>
        <begin position="341"/>
        <end position="362"/>
    </location>
</feature>
<feature type="transmembrane region" description="Helical" evidence="4">
    <location>
        <begin position="188"/>
        <end position="210"/>
    </location>
</feature>
<gene>
    <name evidence="6" type="ORF">D1639_04540</name>
</gene>
<dbReference type="GO" id="GO:0006355">
    <property type="term" value="P:regulation of DNA-templated transcription"/>
    <property type="evidence" value="ECO:0007669"/>
    <property type="project" value="InterPro"/>
</dbReference>
<keyword evidence="1" id="KW-0805">Transcription regulation</keyword>
<keyword evidence="4" id="KW-0472">Membrane</keyword>
<dbReference type="EMBL" id="QWKH01000021">
    <property type="protein sequence ID" value="NBI34309.1"/>
    <property type="molecule type" value="Genomic_DNA"/>
</dbReference>
<dbReference type="SMART" id="SM00421">
    <property type="entry name" value="HTH_LUXR"/>
    <property type="match status" value="1"/>
</dbReference>
<name>A0A7C9NSG5_9BACT</name>
<accession>A0A7C9NSG5</accession>
<evidence type="ECO:0000259" key="5">
    <source>
        <dbReference type="PROSITE" id="PS50043"/>
    </source>
</evidence>
<feature type="transmembrane region" description="Helical" evidence="4">
    <location>
        <begin position="407"/>
        <end position="427"/>
    </location>
</feature>
<keyword evidence="3" id="KW-0804">Transcription</keyword>
<dbReference type="InterPro" id="IPR016032">
    <property type="entry name" value="Sig_transdc_resp-reg_C-effctor"/>
</dbReference>
<organism evidence="6">
    <name type="scientific">Muribaculaceae bacterium Z82</name>
    <dbReference type="NCBI Taxonomy" id="2304548"/>
    <lineage>
        <taxon>Bacteria</taxon>
        <taxon>Pseudomonadati</taxon>
        <taxon>Bacteroidota</taxon>
        <taxon>Bacteroidia</taxon>
        <taxon>Bacteroidales</taxon>
        <taxon>Muribaculaceae</taxon>
    </lineage>
</organism>
<sequence length="542" mass="57984">MASWREHRSQRKDAASSALVAVWPNLRYFSLAMLLAWQFLVVDFGAWMTATDVTNLSVIDVGTTVYMTSAVVLVLSAFAQDLFARLFDDRRAPALIALVSIAGVVLLIASGPRFLQGTGMSGMLFHGGSFLVGVGSGLMTLRVSQLYCDLEPGRVFLYAALSELLVAVIFYVVIGNSWMPSVPGGPPLLNLVAVAVLPVALTGCASLPAIDTGSASCELREGAAGGGRGKVSGPTAGTSTVRGFFRQLPMMGKLLIALFVFSAVASIVRNYFLLGQTPDEHQLNSQQAMLARFALAACLLLVAVFLSKRVSLGKLYLLCMAFMALVVATLPLLGLHAALPLAFTSALTSVIGLVAWCLLAFVAKSQGFRPFLVFGLGEGACCAGLGIGYLCGYSNLFGVLGASDQAIGAPMVAVLIVLIVACAVLVFTEKDFDSVLELSGASILNVRDAIIRGRTAATVRRNRPWRLACRRVGERAMLSKREQELLEELACNRTPQEIASRLSITVSTVRTHTHRVYLKLDVHSRDELIELVRTEYESRGGA</sequence>
<dbReference type="Gene3D" id="1.10.10.10">
    <property type="entry name" value="Winged helix-like DNA-binding domain superfamily/Winged helix DNA-binding domain"/>
    <property type="match status" value="1"/>
</dbReference>
<feature type="transmembrane region" description="Helical" evidence="4">
    <location>
        <begin position="315"/>
        <end position="335"/>
    </location>
</feature>
<evidence type="ECO:0000256" key="1">
    <source>
        <dbReference type="ARBA" id="ARBA00023015"/>
    </source>
</evidence>
<feature type="transmembrane region" description="Helical" evidence="4">
    <location>
        <begin position="155"/>
        <end position="176"/>
    </location>
</feature>
<dbReference type="PANTHER" id="PTHR44688">
    <property type="entry name" value="DNA-BINDING TRANSCRIPTIONAL ACTIVATOR DEVR_DOSR"/>
    <property type="match status" value="1"/>
</dbReference>
<feature type="transmembrane region" description="Helical" evidence="4">
    <location>
        <begin position="254"/>
        <end position="274"/>
    </location>
</feature>
<protein>
    <submittedName>
        <fullName evidence="6">LuxR family transcriptional regulator</fullName>
    </submittedName>
</protein>
<keyword evidence="4" id="KW-0812">Transmembrane</keyword>
<evidence type="ECO:0000313" key="6">
    <source>
        <dbReference type="EMBL" id="NBI34309.1"/>
    </source>
</evidence>
<dbReference type="InterPro" id="IPR036388">
    <property type="entry name" value="WH-like_DNA-bd_sf"/>
</dbReference>
<dbReference type="InterPro" id="IPR000792">
    <property type="entry name" value="Tscrpt_reg_LuxR_C"/>
</dbReference>
<feature type="transmembrane region" description="Helical" evidence="4">
    <location>
        <begin position="61"/>
        <end position="80"/>
    </location>
</feature>
<feature type="transmembrane region" description="Helical" evidence="4">
    <location>
        <begin position="20"/>
        <end position="41"/>
    </location>
</feature>
<evidence type="ECO:0000256" key="2">
    <source>
        <dbReference type="ARBA" id="ARBA00023125"/>
    </source>
</evidence>
<dbReference type="SUPFAM" id="SSF46894">
    <property type="entry name" value="C-terminal effector domain of the bipartite response regulators"/>
    <property type="match status" value="1"/>
</dbReference>
<dbReference type="AlphaFoldDB" id="A0A7C9NSG5"/>
<feature type="transmembrane region" description="Helical" evidence="4">
    <location>
        <begin position="286"/>
        <end position="306"/>
    </location>
</feature>
<feature type="transmembrane region" description="Helical" evidence="4">
    <location>
        <begin position="123"/>
        <end position="143"/>
    </location>
</feature>